<dbReference type="Proteomes" id="UP000249497">
    <property type="component" value="Unassembled WGS sequence"/>
</dbReference>
<proteinExistence type="predicted"/>
<organism evidence="2 3">
    <name type="scientific">Aspergillus japonicus CBS 114.51</name>
    <dbReference type="NCBI Taxonomy" id="1448312"/>
    <lineage>
        <taxon>Eukaryota</taxon>
        <taxon>Fungi</taxon>
        <taxon>Dikarya</taxon>
        <taxon>Ascomycota</taxon>
        <taxon>Pezizomycotina</taxon>
        <taxon>Eurotiomycetes</taxon>
        <taxon>Eurotiomycetidae</taxon>
        <taxon>Eurotiales</taxon>
        <taxon>Aspergillaceae</taxon>
        <taxon>Aspergillus</taxon>
        <taxon>Aspergillus subgen. Circumdati</taxon>
    </lineage>
</organism>
<feature type="region of interest" description="Disordered" evidence="1">
    <location>
        <begin position="77"/>
        <end position="98"/>
    </location>
</feature>
<gene>
    <name evidence="2" type="ORF">BO86DRAFT_95848</name>
</gene>
<reference evidence="2 3" key="1">
    <citation type="submission" date="2018-02" db="EMBL/GenBank/DDBJ databases">
        <title>The genomes of Aspergillus section Nigri reveals drivers in fungal speciation.</title>
        <authorList>
            <consortium name="DOE Joint Genome Institute"/>
            <person name="Vesth T.C."/>
            <person name="Nybo J."/>
            <person name="Theobald S."/>
            <person name="Brandl J."/>
            <person name="Frisvad J.C."/>
            <person name="Nielsen K.F."/>
            <person name="Lyhne E.K."/>
            <person name="Kogle M.E."/>
            <person name="Kuo A."/>
            <person name="Riley R."/>
            <person name="Clum A."/>
            <person name="Nolan M."/>
            <person name="Lipzen A."/>
            <person name="Salamov A."/>
            <person name="Henrissat B."/>
            <person name="Wiebenga A."/>
            <person name="De vries R.P."/>
            <person name="Grigoriev I.V."/>
            <person name="Mortensen U.H."/>
            <person name="Andersen M.R."/>
            <person name="Baker S.E."/>
        </authorList>
    </citation>
    <scope>NUCLEOTIDE SEQUENCE [LARGE SCALE GENOMIC DNA]</scope>
    <source>
        <strain evidence="2 3">CBS 114.51</strain>
    </source>
</reference>
<evidence type="ECO:0000313" key="2">
    <source>
        <dbReference type="EMBL" id="RAH81657.1"/>
    </source>
</evidence>
<evidence type="ECO:0000313" key="3">
    <source>
        <dbReference type="Proteomes" id="UP000249497"/>
    </source>
</evidence>
<dbReference type="RefSeq" id="XP_025527551.1">
    <property type="nucleotide sequence ID" value="XM_025677831.1"/>
</dbReference>
<dbReference type="GeneID" id="37181524"/>
<name>A0A8T8X0J9_ASPJA</name>
<accession>A0A8T8X0J9</accession>
<sequence length="98" mass="10788">MDVKLLCVRMLMPWWSSQGSWTLLSSPFALFIPSTMEGLIGKQRGAESSGVNFLFLIRLSGEFRLFGAQCSPSPKCLEGSSSSLLPPNNPPRLFPNQP</sequence>
<keyword evidence="3" id="KW-1185">Reference proteome</keyword>
<dbReference type="EMBL" id="KZ824794">
    <property type="protein sequence ID" value="RAH81657.1"/>
    <property type="molecule type" value="Genomic_DNA"/>
</dbReference>
<feature type="compositionally biased region" description="Pro residues" evidence="1">
    <location>
        <begin position="87"/>
        <end position="98"/>
    </location>
</feature>
<dbReference type="AlphaFoldDB" id="A0A8T8X0J9"/>
<evidence type="ECO:0000256" key="1">
    <source>
        <dbReference type="SAM" id="MobiDB-lite"/>
    </source>
</evidence>
<protein>
    <submittedName>
        <fullName evidence="2">Uncharacterized protein</fullName>
    </submittedName>
</protein>